<evidence type="ECO:0000313" key="2">
    <source>
        <dbReference type="EMBL" id="NIJ52870.1"/>
    </source>
</evidence>
<feature type="region of interest" description="Disordered" evidence="1">
    <location>
        <begin position="18"/>
        <end position="38"/>
    </location>
</feature>
<reference evidence="2 3" key="1">
    <citation type="submission" date="2020-03" db="EMBL/GenBank/DDBJ databases">
        <title>Genomic Encyclopedia of Type Strains, Phase IV (KMG-IV): sequencing the most valuable type-strain genomes for metagenomic binning, comparative biology and taxonomic classification.</title>
        <authorList>
            <person name="Goeker M."/>
        </authorList>
    </citation>
    <scope>NUCLEOTIDE SEQUENCE [LARGE SCALE GENOMIC DNA]</scope>
    <source>
        <strain evidence="2 3">DSM 102865</strain>
    </source>
</reference>
<proteinExistence type="predicted"/>
<keyword evidence="3" id="KW-1185">Reference proteome</keyword>
<organism evidence="2 3">
    <name type="scientific">Dyadobacter arcticus</name>
    <dbReference type="NCBI Taxonomy" id="1078754"/>
    <lineage>
        <taxon>Bacteria</taxon>
        <taxon>Pseudomonadati</taxon>
        <taxon>Bacteroidota</taxon>
        <taxon>Cytophagia</taxon>
        <taxon>Cytophagales</taxon>
        <taxon>Spirosomataceae</taxon>
        <taxon>Dyadobacter</taxon>
    </lineage>
</organism>
<dbReference type="EMBL" id="JAASQJ010000002">
    <property type="protein sequence ID" value="NIJ52870.1"/>
    <property type="molecule type" value="Genomic_DNA"/>
</dbReference>
<protein>
    <submittedName>
        <fullName evidence="2">Uncharacterized protein</fullName>
    </submittedName>
</protein>
<evidence type="ECO:0000256" key="1">
    <source>
        <dbReference type="SAM" id="MobiDB-lite"/>
    </source>
</evidence>
<evidence type="ECO:0000313" key="3">
    <source>
        <dbReference type="Proteomes" id="UP001179181"/>
    </source>
</evidence>
<dbReference type="RefSeq" id="WP_167269606.1">
    <property type="nucleotide sequence ID" value="NZ_JAASQJ010000002.1"/>
</dbReference>
<name>A0ABX0UMI2_9BACT</name>
<gene>
    <name evidence="2" type="ORF">FHS68_002040</name>
</gene>
<accession>A0ABX0UMI2</accession>
<sequence length="199" mass="22527">MNFKSTVKMAKQFGRKVESKVSKVKGPTPNADLENRTPDNMKEDRWVLAYWDGVEPKINRIELNEITNAEANGSNYLEIVVVNINEPSSVTLNHKFFKRRQIVGKPKFDFKSILTIPVSSRLEISDQNAVEITPELAAKYKTISFVCPLSALKRYQQTRVYFYTLGKIKGLTFSYIDFFTGFIASGSTTRGVKIPSSAE</sequence>
<dbReference type="Proteomes" id="UP001179181">
    <property type="component" value="Unassembled WGS sequence"/>
</dbReference>
<comment type="caution">
    <text evidence="2">The sequence shown here is derived from an EMBL/GenBank/DDBJ whole genome shotgun (WGS) entry which is preliminary data.</text>
</comment>